<dbReference type="Pfam" id="PF13379">
    <property type="entry name" value="NMT1_2"/>
    <property type="match status" value="1"/>
</dbReference>
<sequence length="348" mass="37797">MKKNMMLVISSIAVMCLFLTACTGNGATGSSNGNSGITTLKLGYAKCAHCLPMSLTPQYQDKSKVNIQATSFQSGNDVLTALTSKSIDVAQVTYLHFITALDRGLDIVAISGQVNGGSDIIASNKLNLKADDWASLKTLVKQRKADGKPLKIAASRGNAQDIHLRGELQLHGINPNKDIEFVNIANPADHEAALERNEVDLICTVEPSASKIILDKKGKHFAYPYNQAAGNLTNIIVTRSDVIKDHPEAVKAFVEANMKVVDKISADKAPWISVIQKNTGMSSEVSTRALDNAYPDYKMYKSKTLAIAKMMKELKYINTDVSKKVEKQMDYTILESITGKNASELGDN</sequence>
<evidence type="ECO:0000313" key="2">
    <source>
        <dbReference type="EMBL" id="XCJ17858.1"/>
    </source>
</evidence>
<dbReference type="Gene3D" id="3.40.190.10">
    <property type="entry name" value="Periplasmic binding protein-like II"/>
    <property type="match status" value="2"/>
</dbReference>
<dbReference type="AlphaFoldDB" id="A0AAU8II82"/>
<reference evidence="2" key="1">
    <citation type="submission" date="2024-06" db="EMBL/GenBank/DDBJ databases">
        <authorList>
            <person name="Fan A."/>
            <person name="Zhang F.Y."/>
            <person name="Zhang L."/>
        </authorList>
    </citation>
    <scope>NUCLEOTIDE SEQUENCE</scope>
    <source>
        <strain evidence="2">Y61</strain>
    </source>
</reference>
<protein>
    <submittedName>
        <fullName evidence="2">ABC transporter substrate-binding protein</fullName>
    </submittedName>
</protein>
<feature type="chain" id="PRO_5043627710" evidence="1">
    <location>
        <begin position="27"/>
        <end position="348"/>
    </location>
</feature>
<accession>A0AAU8II82</accession>
<dbReference type="PANTHER" id="PTHR30024">
    <property type="entry name" value="ALIPHATIC SULFONATES-BINDING PROTEIN-RELATED"/>
    <property type="match status" value="1"/>
</dbReference>
<dbReference type="PROSITE" id="PS51257">
    <property type="entry name" value="PROKAR_LIPOPROTEIN"/>
    <property type="match status" value="1"/>
</dbReference>
<keyword evidence="1" id="KW-0732">Signal</keyword>
<proteinExistence type="predicted"/>
<gene>
    <name evidence="2" type="ORF">ABNN70_05125</name>
</gene>
<dbReference type="EMBL" id="CP159510">
    <property type="protein sequence ID" value="XCJ17858.1"/>
    <property type="molecule type" value="Genomic_DNA"/>
</dbReference>
<dbReference type="PANTHER" id="PTHR30024:SF42">
    <property type="entry name" value="ALIPHATIC SULFONATES-BINDING PROTEIN-RELATED"/>
    <property type="match status" value="1"/>
</dbReference>
<dbReference type="RefSeq" id="WP_353948945.1">
    <property type="nucleotide sequence ID" value="NZ_CP159510.1"/>
</dbReference>
<feature type="signal peptide" evidence="1">
    <location>
        <begin position="1"/>
        <end position="26"/>
    </location>
</feature>
<organism evidence="2">
    <name type="scientific">Sporolactobacillus sp. Y61</name>
    <dbReference type="NCBI Taxonomy" id="3160863"/>
    <lineage>
        <taxon>Bacteria</taxon>
        <taxon>Bacillati</taxon>
        <taxon>Bacillota</taxon>
        <taxon>Bacilli</taxon>
        <taxon>Bacillales</taxon>
        <taxon>Sporolactobacillaceae</taxon>
        <taxon>Sporolactobacillus</taxon>
    </lineage>
</organism>
<evidence type="ECO:0000256" key="1">
    <source>
        <dbReference type="SAM" id="SignalP"/>
    </source>
</evidence>
<name>A0AAU8II82_9BACL</name>
<dbReference type="SUPFAM" id="SSF53850">
    <property type="entry name" value="Periplasmic binding protein-like II"/>
    <property type="match status" value="1"/>
</dbReference>